<comment type="caution">
    <text evidence="1">The sequence shown here is derived from an EMBL/GenBank/DDBJ whole genome shotgun (WGS) entry which is preliminary data.</text>
</comment>
<proteinExistence type="predicted"/>
<accession>A0ABT9NQR5</accession>
<gene>
    <name evidence="1" type="ORF">J2S59_002578</name>
</gene>
<evidence type="ECO:0000313" key="2">
    <source>
        <dbReference type="Proteomes" id="UP001240447"/>
    </source>
</evidence>
<keyword evidence="2" id="KW-1185">Reference proteome</keyword>
<organism evidence="1 2">
    <name type="scientific">Nocardioides massiliensis</name>
    <dbReference type="NCBI Taxonomy" id="1325935"/>
    <lineage>
        <taxon>Bacteria</taxon>
        <taxon>Bacillati</taxon>
        <taxon>Actinomycetota</taxon>
        <taxon>Actinomycetes</taxon>
        <taxon>Propionibacteriales</taxon>
        <taxon>Nocardioidaceae</taxon>
        <taxon>Nocardioides</taxon>
    </lineage>
</organism>
<evidence type="ECO:0000313" key="1">
    <source>
        <dbReference type="EMBL" id="MDP9822769.1"/>
    </source>
</evidence>
<dbReference type="Proteomes" id="UP001240447">
    <property type="component" value="Unassembled WGS sequence"/>
</dbReference>
<dbReference type="EMBL" id="JAUSQM010000001">
    <property type="protein sequence ID" value="MDP9822769.1"/>
    <property type="molecule type" value="Genomic_DNA"/>
</dbReference>
<name>A0ABT9NQR5_9ACTN</name>
<sequence>MTTYELADPWPYAHLSAHSGRHESVDVYARAVIEYANDDEHWRVQQALTCTCRSRRTIAEMVVHVPSARLWVSMKPERIPSAFRKAPSIAEAAYPLHGVAGEAPHVHGIASCKASGCGKRWLVVSFTDRAELLRIADATHGAKIVD</sequence>
<reference evidence="1 2" key="1">
    <citation type="submission" date="2023-07" db="EMBL/GenBank/DDBJ databases">
        <title>Sequencing the genomes of 1000 actinobacteria strains.</title>
        <authorList>
            <person name="Klenk H.-P."/>
        </authorList>
    </citation>
    <scope>NUCLEOTIDE SEQUENCE [LARGE SCALE GENOMIC DNA]</scope>
    <source>
        <strain evidence="1 2">GD13</strain>
    </source>
</reference>
<protein>
    <submittedName>
        <fullName evidence="1">Uncharacterized protein</fullName>
    </submittedName>
</protein>